<dbReference type="PANTHER" id="PTHR11070:SF2">
    <property type="entry name" value="ATP-DEPENDENT DNA HELICASE SRS2"/>
    <property type="match status" value="1"/>
</dbReference>
<gene>
    <name evidence="14" type="primary">pcrA</name>
    <name evidence="14" type="ORF">LYSBPC_35710</name>
</gene>
<evidence type="ECO:0000256" key="3">
    <source>
        <dbReference type="ARBA" id="ARBA00022801"/>
    </source>
</evidence>
<dbReference type="CDD" id="cd18807">
    <property type="entry name" value="SF1_C_UvrD"/>
    <property type="match status" value="1"/>
</dbReference>
<comment type="caution">
    <text evidence="14">The sequence shown here is derived from an EMBL/GenBank/DDBJ whole genome shotgun (WGS) entry which is preliminary data.</text>
</comment>
<keyword evidence="4 10" id="KW-0347">Helicase</keyword>
<feature type="binding site" evidence="10">
    <location>
        <begin position="31"/>
        <end position="38"/>
    </location>
    <ligand>
        <name>ATP</name>
        <dbReference type="ChEBI" id="CHEBI:30616"/>
    </ligand>
</feature>
<dbReference type="PROSITE" id="PS51217">
    <property type="entry name" value="UVRD_HELICASE_CTER"/>
    <property type="match status" value="1"/>
</dbReference>
<comment type="similarity">
    <text evidence="1 11">Belongs to the helicase family. UvrD subfamily.</text>
</comment>
<keyword evidence="3 10" id="KW-0378">Hydrolase</keyword>
<evidence type="ECO:0000256" key="8">
    <source>
        <dbReference type="ARBA" id="ARBA00034617"/>
    </source>
</evidence>
<keyword evidence="6 11" id="KW-0238">DNA-binding</keyword>
<keyword evidence="5 10" id="KW-0067">ATP-binding</keyword>
<name>A0ABQ5NQ23_9BACI</name>
<dbReference type="EC" id="5.6.2.4" evidence="11"/>
<evidence type="ECO:0000256" key="10">
    <source>
        <dbReference type="PROSITE-ProRule" id="PRU00560"/>
    </source>
</evidence>
<dbReference type="RefSeq" id="WP_264990358.1">
    <property type="nucleotide sequence ID" value="NZ_BRZA01000010.1"/>
</dbReference>
<dbReference type="InterPro" id="IPR014017">
    <property type="entry name" value="DNA_helicase_UvrD-like_C"/>
</dbReference>
<dbReference type="InterPro" id="IPR014016">
    <property type="entry name" value="UvrD-like_ATP-bd"/>
</dbReference>
<dbReference type="InterPro" id="IPR000212">
    <property type="entry name" value="DNA_helicase_UvrD/REP"/>
</dbReference>
<keyword evidence="15" id="KW-1185">Reference proteome</keyword>
<dbReference type="Pfam" id="PF21196">
    <property type="entry name" value="PcrA_UvrD_tudor"/>
    <property type="match status" value="1"/>
</dbReference>
<dbReference type="Pfam" id="PF00580">
    <property type="entry name" value="UvrD-helicase"/>
    <property type="match status" value="1"/>
</dbReference>
<evidence type="ECO:0000313" key="15">
    <source>
        <dbReference type="Proteomes" id="UP001065593"/>
    </source>
</evidence>
<evidence type="ECO:0000313" key="14">
    <source>
        <dbReference type="EMBL" id="GLC90444.1"/>
    </source>
</evidence>
<dbReference type="NCBIfam" id="TIGR01073">
    <property type="entry name" value="pcrA"/>
    <property type="match status" value="1"/>
</dbReference>
<evidence type="ECO:0000256" key="9">
    <source>
        <dbReference type="ARBA" id="ARBA00048988"/>
    </source>
</evidence>
<dbReference type="EMBL" id="BRZA01000010">
    <property type="protein sequence ID" value="GLC90444.1"/>
    <property type="molecule type" value="Genomic_DNA"/>
</dbReference>
<reference evidence="14" key="1">
    <citation type="submission" date="2022-08" db="EMBL/GenBank/DDBJ databases">
        <title>Draft genome sequence of Lysinibacillus sp. strain KH24.</title>
        <authorList>
            <person name="Kanbe H."/>
            <person name="Itoh H."/>
        </authorList>
    </citation>
    <scope>NUCLEOTIDE SEQUENCE</scope>
    <source>
        <strain evidence="14">KH24</strain>
    </source>
</reference>
<organism evidence="14 15">
    <name type="scientific">Lysinibacillus piscis</name>
    <dbReference type="NCBI Taxonomy" id="2518931"/>
    <lineage>
        <taxon>Bacteria</taxon>
        <taxon>Bacillati</taxon>
        <taxon>Bacillota</taxon>
        <taxon>Bacilli</taxon>
        <taxon>Bacillales</taxon>
        <taxon>Bacillaceae</taxon>
        <taxon>Lysinibacillus</taxon>
    </lineage>
</organism>
<dbReference type="InterPro" id="IPR027417">
    <property type="entry name" value="P-loop_NTPase"/>
</dbReference>
<sequence length="746" mass="85050">MEQLTKNLLIGMNPEQERAVKTTEGPLLIMAGAGSGKTRVLTHRIAYLIIEKEVYPSKILAITFTNKAAREMRERLDGILGNGTGDSMWVSTFHSMCVRILRRNIDQLGMSRNFSILDTTDQLSVIKNVMKDDNIDPKRYDPRSILHAISAAKNECIAADVYEANMNAHNPYEKIVAQVYKGYEKRLRRNQSLDFDDLIMTTITLLQRVPEVLEYYQNKFQYIHVDEYQDTNKSQYLLVQLLAQKFKNICVVGDSDQSIYRWRGADIGNILSFEKDYPNAKVIMLEQNYRSTKRILQAANDVIQHNSTRYPKELRTENTEGEKIVLYKAYNEQEEAQFVVQTVQQLMKKEGRSLDDFAILYRTNAQSRVMEEVLVKSNMAYQIVGGTKFYDRKEIKDLLAYLRLIANNDDDLSLARIINEPKRSIGATSFEKMASYAIEQDRSIFDAMTDLVFMGLSGKAANSAEQFYAMIKNFTTMQEYLSVTEIVEQVIEQSGYRTMLQNDKTIEAQSRLENIEEFLSVTRGFEERSDDKSLVAFLTDLALIADIDALEKEDTSKGNMILMTMHAAKGLEFPVVFIIGMEENIFPHSRSMDDTDEMEEERRLAYVGITRAEERLYLTCAQSRTIFGRSSFNNSSRFLQEISEDIIESVSKGGRKQDIPFATNNNYPKRTLGAVQKTQPATARLQATGGDRFGWKVGDKASHKKWGIGMVVSIKGEGDNTELDIAFPQPTGIKRLLAQFAPIEKV</sequence>
<feature type="domain" description="UvrD-like helicase ATP-binding" evidence="12">
    <location>
        <begin position="10"/>
        <end position="292"/>
    </location>
</feature>
<evidence type="ECO:0000256" key="6">
    <source>
        <dbReference type="ARBA" id="ARBA00023125"/>
    </source>
</evidence>
<dbReference type="Gene3D" id="1.10.486.10">
    <property type="entry name" value="PCRA, domain 4"/>
    <property type="match status" value="1"/>
</dbReference>
<comment type="catalytic activity">
    <reaction evidence="8">
        <text>Couples ATP hydrolysis with the unwinding of duplex DNA by translocating in the 3'-5' direction.</text>
        <dbReference type="EC" id="5.6.2.4"/>
    </reaction>
</comment>
<dbReference type="InterPro" id="IPR005751">
    <property type="entry name" value="ATP-dep_DNA_helicase_PcrA"/>
</dbReference>
<protein>
    <recommendedName>
        <fullName evidence="11">ATP-dependent DNA helicase</fullName>
        <ecNumber evidence="11">5.6.2.4</ecNumber>
    </recommendedName>
</protein>
<accession>A0ABQ5NQ23</accession>
<dbReference type="Gene3D" id="3.40.50.300">
    <property type="entry name" value="P-loop containing nucleotide triphosphate hydrolases"/>
    <property type="match status" value="2"/>
</dbReference>
<evidence type="ECO:0000256" key="11">
    <source>
        <dbReference type="RuleBase" id="RU364053"/>
    </source>
</evidence>
<evidence type="ECO:0000256" key="7">
    <source>
        <dbReference type="ARBA" id="ARBA00023235"/>
    </source>
</evidence>
<evidence type="ECO:0000259" key="12">
    <source>
        <dbReference type="PROSITE" id="PS51198"/>
    </source>
</evidence>
<dbReference type="Proteomes" id="UP001065593">
    <property type="component" value="Unassembled WGS sequence"/>
</dbReference>
<evidence type="ECO:0000256" key="1">
    <source>
        <dbReference type="ARBA" id="ARBA00009922"/>
    </source>
</evidence>
<proteinExistence type="inferred from homology"/>
<dbReference type="InterPro" id="IPR013986">
    <property type="entry name" value="DExx_box_DNA_helicase_dom_sf"/>
</dbReference>
<dbReference type="Pfam" id="PF13361">
    <property type="entry name" value="UvrD_C"/>
    <property type="match status" value="1"/>
</dbReference>
<keyword evidence="2 10" id="KW-0547">Nucleotide-binding</keyword>
<dbReference type="SUPFAM" id="SSF52540">
    <property type="entry name" value="P-loop containing nucleoside triphosphate hydrolases"/>
    <property type="match status" value="1"/>
</dbReference>
<dbReference type="GO" id="GO:0004386">
    <property type="term" value="F:helicase activity"/>
    <property type="evidence" value="ECO:0007669"/>
    <property type="project" value="UniProtKB-KW"/>
</dbReference>
<dbReference type="PANTHER" id="PTHR11070">
    <property type="entry name" value="UVRD / RECB / PCRA DNA HELICASE FAMILY MEMBER"/>
    <property type="match status" value="1"/>
</dbReference>
<evidence type="ECO:0000256" key="2">
    <source>
        <dbReference type="ARBA" id="ARBA00022741"/>
    </source>
</evidence>
<evidence type="ECO:0000256" key="5">
    <source>
        <dbReference type="ARBA" id="ARBA00022840"/>
    </source>
</evidence>
<evidence type="ECO:0000259" key="13">
    <source>
        <dbReference type="PROSITE" id="PS51217"/>
    </source>
</evidence>
<dbReference type="PROSITE" id="PS51198">
    <property type="entry name" value="UVRD_HELICASE_ATP_BIND"/>
    <property type="match status" value="1"/>
</dbReference>
<dbReference type="CDD" id="cd17932">
    <property type="entry name" value="DEXQc_UvrD"/>
    <property type="match status" value="1"/>
</dbReference>
<keyword evidence="7" id="KW-0413">Isomerase</keyword>
<dbReference type="Gene3D" id="1.10.10.160">
    <property type="match status" value="1"/>
</dbReference>
<evidence type="ECO:0000256" key="4">
    <source>
        <dbReference type="ARBA" id="ARBA00022806"/>
    </source>
</evidence>
<feature type="domain" description="UvrD-like helicase C-terminal" evidence="13">
    <location>
        <begin position="293"/>
        <end position="570"/>
    </location>
</feature>
<comment type="catalytic activity">
    <reaction evidence="9 11">
        <text>ATP + H2O = ADP + phosphate + H(+)</text>
        <dbReference type="Rhea" id="RHEA:13065"/>
        <dbReference type="ChEBI" id="CHEBI:15377"/>
        <dbReference type="ChEBI" id="CHEBI:15378"/>
        <dbReference type="ChEBI" id="CHEBI:30616"/>
        <dbReference type="ChEBI" id="CHEBI:43474"/>
        <dbReference type="ChEBI" id="CHEBI:456216"/>
        <dbReference type="EC" id="5.6.2.4"/>
    </reaction>
</comment>